<sequence length="262" mass="27951">MTLTVSVADWSGRDYRRVSGLQRAVASESLAELVIEGGEWVLDIGCGDGFLTRELATRLPRGYVVGVDASPRMVATAGQVGHCAPAGPVFVCADALRLPFGASFDMVVSFNALHWVPRLGDALAGIAAVLRPGGRALVQLVCDSARPSIESTAMLVARSPRWAAYFTGFSAPFVHPDPAGFGELAESSGLRVESVTVRDHEWDFGSAEQFTAWCTVGGTAWTDLLPEAERAAFVDDMVNAYAPVTGRAGLLRLMQLRAELHT</sequence>
<feature type="domain" description="Methyltransferase type 11" evidence="4">
    <location>
        <begin position="42"/>
        <end position="137"/>
    </location>
</feature>
<evidence type="ECO:0000256" key="1">
    <source>
        <dbReference type="ARBA" id="ARBA00022603"/>
    </source>
</evidence>
<dbReference type="InterPro" id="IPR029063">
    <property type="entry name" value="SAM-dependent_MTases_sf"/>
</dbReference>
<accession>A0ABT3S924</accession>
<dbReference type="CDD" id="cd02440">
    <property type="entry name" value="AdoMet_MTases"/>
    <property type="match status" value="1"/>
</dbReference>
<evidence type="ECO:0000313" key="6">
    <source>
        <dbReference type="Proteomes" id="UP001300745"/>
    </source>
</evidence>
<dbReference type="PANTHER" id="PTHR43464">
    <property type="entry name" value="METHYLTRANSFERASE"/>
    <property type="match status" value="1"/>
</dbReference>
<organism evidence="5 6">
    <name type="scientific">Mycobacterium pinniadriaticum</name>
    <dbReference type="NCBI Taxonomy" id="2994102"/>
    <lineage>
        <taxon>Bacteria</taxon>
        <taxon>Bacillati</taxon>
        <taxon>Actinomycetota</taxon>
        <taxon>Actinomycetes</taxon>
        <taxon>Mycobacteriales</taxon>
        <taxon>Mycobacteriaceae</taxon>
        <taxon>Mycobacterium</taxon>
    </lineage>
</organism>
<keyword evidence="1 5" id="KW-0489">Methyltransferase</keyword>
<protein>
    <submittedName>
        <fullName evidence="5">Methyltransferase domain-containing protein</fullName>
    </submittedName>
</protein>
<dbReference type="InterPro" id="IPR013216">
    <property type="entry name" value="Methyltransf_11"/>
</dbReference>
<dbReference type="EMBL" id="JAPJDO010000003">
    <property type="protein sequence ID" value="MCX2936011.1"/>
    <property type="molecule type" value="Genomic_DNA"/>
</dbReference>
<keyword evidence="6" id="KW-1185">Reference proteome</keyword>
<evidence type="ECO:0000259" key="4">
    <source>
        <dbReference type="Pfam" id="PF08241"/>
    </source>
</evidence>
<dbReference type="Gene3D" id="3.40.50.150">
    <property type="entry name" value="Vaccinia Virus protein VP39"/>
    <property type="match status" value="1"/>
</dbReference>
<name>A0ABT3S924_9MYCO</name>
<dbReference type="PANTHER" id="PTHR43464:SF19">
    <property type="entry name" value="UBIQUINONE BIOSYNTHESIS O-METHYLTRANSFERASE, MITOCHONDRIAL"/>
    <property type="match status" value="1"/>
</dbReference>
<evidence type="ECO:0000313" key="5">
    <source>
        <dbReference type="EMBL" id="MCX2936011.1"/>
    </source>
</evidence>
<reference evidence="5 6" key="1">
    <citation type="submission" date="2022-11" db="EMBL/GenBank/DDBJ databases">
        <title>Mycobacterium sp. nov.</title>
        <authorList>
            <person name="Papic B."/>
            <person name="Spicic S."/>
            <person name="Duvnjak S."/>
        </authorList>
    </citation>
    <scope>NUCLEOTIDE SEQUENCE [LARGE SCALE GENOMIC DNA]</scope>
    <source>
        <strain evidence="5 6">CVI_P4</strain>
    </source>
</reference>
<evidence type="ECO:0000256" key="2">
    <source>
        <dbReference type="ARBA" id="ARBA00022679"/>
    </source>
</evidence>
<dbReference type="GO" id="GO:0008168">
    <property type="term" value="F:methyltransferase activity"/>
    <property type="evidence" value="ECO:0007669"/>
    <property type="project" value="UniProtKB-KW"/>
</dbReference>
<keyword evidence="3" id="KW-0949">S-adenosyl-L-methionine</keyword>
<evidence type="ECO:0000256" key="3">
    <source>
        <dbReference type="ARBA" id="ARBA00022691"/>
    </source>
</evidence>
<proteinExistence type="predicted"/>
<gene>
    <name evidence="5" type="ORF">ORI27_04825</name>
</gene>
<comment type="caution">
    <text evidence="5">The sequence shown here is derived from an EMBL/GenBank/DDBJ whole genome shotgun (WGS) entry which is preliminary data.</text>
</comment>
<dbReference type="Pfam" id="PF08241">
    <property type="entry name" value="Methyltransf_11"/>
    <property type="match status" value="1"/>
</dbReference>
<dbReference type="SUPFAM" id="SSF53335">
    <property type="entry name" value="S-adenosyl-L-methionine-dependent methyltransferases"/>
    <property type="match status" value="1"/>
</dbReference>
<dbReference type="GO" id="GO:0032259">
    <property type="term" value="P:methylation"/>
    <property type="evidence" value="ECO:0007669"/>
    <property type="project" value="UniProtKB-KW"/>
</dbReference>
<keyword evidence="2" id="KW-0808">Transferase</keyword>
<dbReference type="Proteomes" id="UP001300745">
    <property type="component" value="Unassembled WGS sequence"/>
</dbReference>